<organism evidence="2 3">
    <name type="scientific">Ochrobactrum soli</name>
    <dbReference type="NCBI Taxonomy" id="2448455"/>
    <lineage>
        <taxon>Bacteria</taxon>
        <taxon>Pseudomonadati</taxon>
        <taxon>Pseudomonadota</taxon>
        <taxon>Alphaproteobacteria</taxon>
        <taxon>Hyphomicrobiales</taxon>
        <taxon>Brucellaceae</taxon>
        <taxon>Brucella/Ochrobactrum group</taxon>
        <taxon>Ochrobactrum</taxon>
    </lineage>
</organism>
<keyword evidence="1" id="KW-1133">Transmembrane helix</keyword>
<dbReference type="AlphaFoldDB" id="A0A2P9HBT1"/>
<feature type="transmembrane region" description="Helical" evidence="1">
    <location>
        <begin position="12"/>
        <end position="29"/>
    </location>
</feature>
<evidence type="ECO:0000313" key="2">
    <source>
        <dbReference type="EMBL" id="SPL61310.1"/>
    </source>
</evidence>
<accession>A0A2P9HBT1</accession>
<keyword evidence="1" id="KW-0812">Transmembrane</keyword>
<proteinExistence type="predicted"/>
<gene>
    <name evidence="2" type="ORF">OHAE_4102</name>
</gene>
<protein>
    <submittedName>
        <fullName evidence="2">Uncharacterized protein</fullName>
    </submittedName>
</protein>
<sequence>MSPNSLHTLKGAGYLVSTLSVLLLAVVSWDGAHKSILPTICLISGAATSIIGMFCRWLTYQIEKNQQNGD</sequence>
<evidence type="ECO:0000313" key="3">
    <source>
        <dbReference type="Proteomes" id="UP000246073"/>
    </source>
</evidence>
<dbReference type="EMBL" id="OOFM01000001">
    <property type="protein sequence ID" value="SPL61310.1"/>
    <property type="molecule type" value="Genomic_DNA"/>
</dbReference>
<dbReference type="Proteomes" id="UP000246073">
    <property type="component" value="Unassembled WGS sequence"/>
</dbReference>
<name>A0A2P9HBT1_9HYPH</name>
<feature type="transmembrane region" description="Helical" evidence="1">
    <location>
        <begin position="35"/>
        <end position="58"/>
    </location>
</feature>
<keyword evidence="1" id="KW-0472">Membrane</keyword>
<reference evidence="3" key="1">
    <citation type="submission" date="2017-12" db="EMBL/GenBank/DDBJ databases">
        <authorList>
            <person name="Diaz M."/>
        </authorList>
    </citation>
    <scope>NUCLEOTIDE SEQUENCE [LARGE SCALE GENOMIC DNA]</scope>
    <source>
        <strain evidence="3">FI11154</strain>
    </source>
</reference>
<evidence type="ECO:0000256" key="1">
    <source>
        <dbReference type="SAM" id="Phobius"/>
    </source>
</evidence>
<dbReference type="RefSeq" id="WP_109365604.1">
    <property type="nucleotide sequence ID" value="NZ_OOFM01000001.1"/>
</dbReference>